<protein>
    <submittedName>
        <fullName evidence="2">Uncharacterized protein</fullName>
    </submittedName>
</protein>
<name>A0A5J5AZL2_9ASTE</name>
<organism evidence="2 3">
    <name type="scientific">Nyssa sinensis</name>
    <dbReference type="NCBI Taxonomy" id="561372"/>
    <lineage>
        <taxon>Eukaryota</taxon>
        <taxon>Viridiplantae</taxon>
        <taxon>Streptophyta</taxon>
        <taxon>Embryophyta</taxon>
        <taxon>Tracheophyta</taxon>
        <taxon>Spermatophyta</taxon>
        <taxon>Magnoliopsida</taxon>
        <taxon>eudicotyledons</taxon>
        <taxon>Gunneridae</taxon>
        <taxon>Pentapetalae</taxon>
        <taxon>asterids</taxon>
        <taxon>Cornales</taxon>
        <taxon>Nyssaceae</taxon>
        <taxon>Nyssa</taxon>
    </lineage>
</organism>
<reference evidence="2 3" key="1">
    <citation type="submission" date="2019-09" db="EMBL/GenBank/DDBJ databases">
        <title>A chromosome-level genome assembly of the Chinese tupelo Nyssa sinensis.</title>
        <authorList>
            <person name="Yang X."/>
            <person name="Kang M."/>
            <person name="Yang Y."/>
            <person name="Xiong H."/>
            <person name="Wang M."/>
            <person name="Zhang Z."/>
            <person name="Wang Z."/>
            <person name="Wu H."/>
            <person name="Ma T."/>
            <person name="Liu J."/>
            <person name="Xi Z."/>
        </authorList>
    </citation>
    <scope>NUCLEOTIDE SEQUENCE [LARGE SCALE GENOMIC DNA]</scope>
    <source>
        <strain evidence="2">J267</strain>
        <tissue evidence="2">Leaf</tissue>
    </source>
</reference>
<dbReference type="AlphaFoldDB" id="A0A5J5AZL2"/>
<feature type="compositionally biased region" description="Basic and acidic residues" evidence="1">
    <location>
        <begin position="39"/>
        <end position="56"/>
    </location>
</feature>
<dbReference type="EMBL" id="CM018039">
    <property type="protein sequence ID" value="KAA8536475.1"/>
    <property type="molecule type" value="Genomic_DNA"/>
</dbReference>
<keyword evidence="3" id="KW-1185">Reference proteome</keyword>
<evidence type="ECO:0000256" key="1">
    <source>
        <dbReference type="SAM" id="MobiDB-lite"/>
    </source>
</evidence>
<dbReference type="Proteomes" id="UP000325577">
    <property type="component" value="Linkage Group LG16"/>
</dbReference>
<feature type="region of interest" description="Disordered" evidence="1">
    <location>
        <begin position="39"/>
        <end position="69"/>
    </location>
</feature>
<proteinExistence type="predicted"/>
<evidence type="ECO:0000313" key="3">
    <source>
        <dbReference type="Proteomes" id="UP000325577"/>
    </source>
</evidence>
<accession>A0A5J5AZL2</accession>
<gene>
    <name evidence="2" type="ORF">F0562_028953</name>
</gene>
<sequence>MQARFVDFTAIWGSSGAERTPIDGRDWLVGLGLSLFRGGEERRERAGWSESAREDNCGDEVEEGGSREEEKLDAQAGFGYGLPPGVDGVVVVVVTTVVLVGVRIWVGGGGGAAGDVVQAEVHLSAGRVGCRLLCAVKRERRALPK</sequence>
<evidence type="ECO:0000313" key="2">
    <source>
        <dbReference type="EMBL" id="KAA8536475.1"/>
    </source>
</evidence>